<keyword evidence="6" id="KW-0210">Decarboxylase</keyword>
<dbReference type="InterPro" id="IPR015424">
    <property type="entry name" value="PyrdxlP-dep_Trfase"/>
</dbReference>
<dbReference type="GO" id="GO:0001694">
    <property type="term" value="P:histamine biosynthetic process"/>
    <property type="evidence" value="ECO:0007669"/>
    <property type="project" value="TreeGrafter"/>
</dbReference>
<name>A0A9Q1BZ74_HOLLE</name>
<dbReference type="GO" id="GO:0042423">
    <property type="term" value="P:catecholamine biosynthetic process"/>
    <property type="evidence" value="ECO:0007669"/>
    <property type="project" value="UniProtKB-KW"/>
</dbReference>
<evidence type="ECO:0000256" key="2">
    <source>
        <dbReference type="ARBA" id="ARBA00009533"/>
    </source>
</evidence>
<comment type="subunit">
    <text evidence="3">Homodimer.</text>
</comment>
<evidence type="ECO:0000313" key="12">
    <source>
        <dbReference type="EMBL" id="KAJ8036123.1"/>
    </source>
</evidence>
<keyword evidence="7 10" id="KW-0663">Pyridoxal phosphate</keyword>
<comment type="cofactor">
    <cofactor evidence="1 10">
        <name>pyridoxal 5'-phosphate</name>
        <dbReference type="ChEBI" id="CHEBI:597326"/>
    </cofactor>
</comment>
<dbReference type="SUPFAM" id="SSF53383">
    <property type="entry name" value="PLP-dependent transferases"/>
    <property type="match status" value="1"/>
</dbReference>
<dbReference type="GO" id="GO:0030170">
    <property type="term" value="F:pyridoxal phosphate binding"/>
    <property type="evidence" value="ECO:0007669"/>
    <property type="project" value="InterPro"/>
</dbReference>
<dbReference type="EC" id="4.1.1.22" evidence="4"/>
<dbReference type="PANTHER" id="PTHR11999:SF68">
    <property type="entry name" value="HISTIDINE DECARBOXYLASE"/>
    <property type="match status" value="1"/>
</dbReference>
<organism evidence="12 13">
    <name type="scientific">Holothuria leucospilota</name>
    <name type="common">Black long sea cucumber</name>
    <name type="synonym">Mertensiothuria leucospilota</name>
    <dbReference type="NCBI Taxonomy" id="206669"/>
    <lineage>
        <taxon>Eukaryota</taxon>
        <taxon>Metazoa</taxon>
        <taxon>Echinodermata</taxon>
        <taxon>Eleutherozoa</taxon>
        <taxon>Echinozoa</taxon>
        <taxon>Holothuroidea</taxon>
        <taxon>Aspidochirotacea</taxon>
        <taxon>Aspidochirotida</taxon>
        <taxon>Holothuriidae</taxon>
        <taxon>Holothuria</taxon>
    </lineage>
</organism>
<sequence length="668" mass="75481">MDVEEYRKRGKEMVDYIADYLSNIRSRRTFPNVEPGYMRNLIPDSAPQTGESWDEIARDIERVIMPGITHWQSPHMHAYFPALNSFPSLLGDMLADGINCLGFTWASSPACTELEKIVMDWLGEMLGLPDFFSHRKTESKGGGVIQGTLSEATLVAMLAARHNAIIAARASNPELDDLDDAEICSRLVAYCSDQAHSSIEKNSLITMVRLRHVATDESLSLRGPQLEEAIEEDAQLGLIPFFVCATLGTTGACAFDNLKEIADVCENRSMWLHVDAAYAGSAFICPEFRHFTEGVDRIQSFAFNPSKWLMVHFDCTAFWVRDSEALERAFCVNPLYLRHHRQGDAIDFMHWQIPLSRRFRSLKLWFVLRSFGIENLQKHIRRGVELAKYFESLVLQEQAFEILAERHLGLVVFRLKGQDCLTEELLRHLNATGKLYMVPASVKGKYVIRFTVTSTHTTEDDILKDWKLIRSYGMKILGGRKIFPPITRNASWPVSNGTEGPPSPTEKRTGVEDRRPVALENEPSDRKRRARSEDIFSYGFPFNAYYSLHKDARLQVGAMPPADEEGEEEEEDDVFTEDGEEVKNCNGCDPHENGDIIRQMQNCNVKDKRRVDVTALPKDIVNGTVVSSKGRFGAQSLTNEGAYNGVVNICHSNNNNTIIQDGDKKDQN</sequence>
<gene>
    <name evidence="12" type="ORF">HOLleu_20000</name>
</gene>
<reference evidence="12" key="1">
    <citation type="submission" date="2021-10" db="EMBL/GenBank/DDBJ databases">
        <title>Tropical sea cucumber genome reveals ecological adaptation and Cuvierian tubules defense mechanism.</title>
        <authorList>
            <person name="Chen T."/>
        </authorList>
    </citation>
    <scope>NUCLEOTIDE SEQUENCE</scope>
    <source>
        <strain evidence="12">Nanhai2018</strain>
        <tissue evidence="12">Muscle</tissue>
    </source>
</reference>
<feature type="modified residue" description="N6-(pyridoxal phosphate)lysine" evidence="10">
    <location>
        <position position="307"/>
    </location>
</feature>
<evidence type="ECO:0000256" key="8">
    <source>
        <dbReference type="ARBA" id="ARBA00023239"/>
    </source>
</evidence>
<dbReference type="Gene3D" id="3.90.1150.10">
    <property type="entry name" value="Aspartate Aminotransferase, domain 1"/>
    <property type="match status" value="1"/>
</dbReference>
<dbReference type="AlphaFoldDB" id="A0A9Q1BZ74"/>
<dbReference type="InterPro" id="IPR021115">
    <property type="entry name" value="Pyridoxal-P_BS"/>
</dbReference>
<comment type="caution">
    <text evidence="12">The sequence shown here is derived from an EMBL/GenBank/DDBJ whole genome shotgun (WGS) entry which is preliminary data.</text>
</comment>
<dbReference type="Proteomes" id="UP001152320">
    <property type="component" value="Chromosome 9"/>
</dbReference>
<evidence type="ECO:0000313" key="13">
    <source>
        <dbReference type="Proteomes" id="UP001152320"/>
    </source>
</evidence>
<dbReference type="GO" id="GO:0005737">
    <property type="term" value="C:cytoplasm"/>
    <property type="evidence" value="ECO:0007669"/>
    <property type="project" value="TreeGrafter"/>
</dbReference>
<feature type="compositionally biased region" description="Basic and acidic residues" evidence="11">
    <location>
        <begin position="505"/>
        <end position="517"/>
    </location>
</feature>
<feature type="region of interest" description="Disordered" evidence="11">
    <location>
        <begin position="490"/>
        <end position="528"/>
    </location>
</feature>
<keyword evidence="13" id="KW-1185">Reference proteome</keyword>
<dbReference type="FunFam" id="1.20.1340.10:FF:000001">
    <property type="entry name" value="Histidine decarboxylase"/>
    <property type="match status" value="1"/>
</dbReference>
<dbReference type="Gene3D" id="3.40.640.10">
    <property type="entry name" value="Type I PLP-dependent aspartate aminotransferase-like (Major domain)"/>
    <property type="match status" value="1"/>
</dbReference>
<dbReference type="GO" id="GO:0006548">
    <property type="term" value="P:L-histidine catabolic process"/>
    <property type="evidence" value="ECO:0007669"/>
    <property type="project" value="TreeGrafter"/>
</dbReference>
<comment type="similarity">
    <text evidence="2">Belongs to the group II decarboxylase family.</text>
</comment>
<accession>A0A9Q1BZ74</accession>
<dbReference type="Pfam" id="PF00282">
    <property type="entry name" value="Pyridoxal_deC"/>
    <property type="match status" value="1"/>
</dbReference>
<dbReference type="Gene3D" id="1.20.1340.10">
    <property type="entry name" value="dopa decarboxylase, N-terminal domain"/>
    <property type="match status" value="1"/>
</dbReference>
<dbReference type="FunFam" id="3.90.1150.10:FF:000018">
    <property type="entry name" value="Histidine decarboxylase"/>
    <property type="match status" value="1"/>
</dbReference>
<evidence type="ECO:0000256" key="9">
    <source>
        <dbReference type="ARBA" id="ARBA00039946"/>
    </source>
</evidence>
<keyword evidence="8" id="KW-0456">Lyase</keyword>
<dbReference type="PRINTS" id="PR00800">
    <property type="entry name" value="YHDCRBOXLASE"/>
</dbReference>
<evidence type="ECO:0000256" key="6">
    <source>
        <dbReference type="ARBA" id="ARBA00022793"/>
    </source>
</evidence>
<evidence type="ECO:0000256" key="7">
    <source>
        <dbReference type="ARBA" id="ARBA00022898"/>
    </source>
</evidence>
<evidence type="ECO:0000256" key="4">
    <source>
        <dbReference type="ARBA" id="ARBA00012320"/>
    </source>
</evidence>
<dbReference type="EMBL" id="JAIZAY010000009">
    <property type="protein sequence ID" value="KAJ8036123.1"/>
    <property type="molecule type" value="Genomic_DNA"/>
</dbReference>
<dbReference type="InterPro" id="IPR015421">
    <property type="entry name" value="PyrdxlP-dep_Trfase_major"/>
</dbReference>
<evidence type="ECO:0000256" key="5">
    <source>
        <dbReference type="ARBA" id="ARBA00022584"/>
    </source>
</evidence>
<dbReference type="FunFam" id="3.40.640.10:FF:000025">
    <property type="entry name" value="Histidine decarboxylase"/>
    <property type="match status" value="1"/>
</dbReference>
<dbReference type="CDD" id="cd06450">
    <property type="entry name" value="DOPA_deC_like"/>
    <property type="match status" value="1"/>
</dbReference>
<evidence type="ECO:0000256" key="11">
    <source>
        <dbReference type="SAM" id="MobiDB-lite"/>
    </source>
</evidence>
<evidence type="ECO:0000256" key="10">
    <source>
        <dbReference type="PIRSR" id="PIRSR602129-50"/>
    </source>
</evidence>
<dbReference type="InterPro" id="IPR010977">
    <property type="entry name" value="Aromatic_deC"/>
</dbReference>
<dbReference type="GO" id="GO:0004398">
    <property type="term" value="F:histidine decarboxylase activity"/>
    <property type="evidence" value="ECO:0007669"/>
    <property type="project" value="UniProtKB-EC"/>
</dbReference>
<dbReference type="InterPro" id="IPR015422">
    <property type="entry name" value="PyrdxlP-dep_Trfase_small"/>
</dbReference>
<proteinExistence type="inferred from homology"/>
<dbReference type="PROSITE" id="PS00392">
    <property type="entry name" value="DDC_GAD_HDC_YDC"/>
    <property type="match status" value="1"/>
</dbReference>
<keyword evidence="5" id="KW-0127">Catecholamine biosynthesis</keyword>
<evidence type="ECO:0000256" key="1">
    <source>
        <dbReference type="ARBA" id="ARBA00001933"/>
    </source>
</evidence>
<dbReference type="InterPro" id="IPR002129">
    <property type="entry name" value="PyrdxlP-dep_de-COase"/>
</dbReference>
<dbReference type="PANTHER" id="PTHR11999">
    <property type="entry name" value="GROUP II PYRIDOXAL-5-PHOSPHATE DECARBOXYLASE"/>
    <property type="match status" value="1"/>
</dbReference>
<dbReference type="OrthoDB" id="639767at2759"/>
<protein>
    <recommendedName>
        <fullName evidence="9">Histidine decarboxylase</fullName>
        <ecNumber evidence="4">4.1.1.22</ecNumber>
    </recommendedName>
</protein>
<evidence type="ECO:0000256" key="3">
    <source>
        <dbReference type="ARBA" id="ARBA00011738"/>
    </source>
</evidence>